<keyword evidence="3" id="KW-1185">Reference proteome</keyword>
<organism evidence="2 3">
    <name type="scientific">Vigna angularis var. angularis</name>
    <dbReference type="NCBI Taxonomy" id="157739"/>
    <lineage>
        <taxon>Eukaryota</taxon>
        <taxon>Viridiplantae</taxon>
        <taxon>Streptophyta</taxon>
        <taxon>Embryophyta</taxon>
        <taxon>Tracheophyta</taxon>
        <taxon>Spermatophyta</taxon>
        <taxon>Magnoliopsida</taxon>
        <taxon>eudicotyledons</taxon>
        <taxon>Gunneridae</taxon>
        <taxon>Pentapetalae</taxon>
        <taxon>rosids</taxon>
        <taxon>fabids</taxon>
        <taxon>Fabales</taxon>
        <taxon>Fabaceae</taxon>
        <taxon>Papilionoideae</taxon>
        <taxon>50 kb inversion clade</taxon>
        <taxon>NPAAA clade</taxon>
        <taxon>indigoferoid/millettioid clade</taxon>
        <taxon>Phaseoleae</taxon>
        <taxon>Vigna</taxon>
    </lineage>
</organism>
<feature type="compositionally biased region" description="Basic residues" evidence="1">
    <location>
        <begin position="154"/>
        <end position="171"/>
    </location>
</feature>
<evidence type="ECO:0000313" key="3">
    <source>
        <dbReference type="Proteomes" id="UP000291084"/>
    </source>
</evidence>
<dbReference type="AlphaFoldDB" id="A0A0S3SMY7"/>
<proteinExistence type="predicted"/>
<evidence type="ECO:0000256" key="1">
    <source>
        <dbReference type="SAM" id="MobiDB-lite"/>
    </source>
</evidence>
<reference evidence="2 3" key="1">
    <citation type="journal article" date="2015" name="Sci. Rep.">
        <title>The power of single molecule real-time sequencing technology in the de novo assembly of a eukaryotic genome.</title>
        <authorList>
            <person name="Sakai H."/>
            <person name="Naito K."/>
            <person name="Ogiso-Tanaka E."/>
            <person name="Takahashi Y."/>
            <person name="Iseki K."/>
            <person name="Muto C."/>
            <person name="Satou K."/>
            <person name="Teruya K."/>
            <person name="Shiroma A."/>
            <person name="Shimoji M."/>
            <person name="Hirano T."/>
            <person name="Itoh T."/>
            <person name="Kaga A."/>
            <person name="Tomooka N."/>
        </authorList>
    </citation>
    <scope>NUCLEOTIDE SEQUENCE [LARGE SCALE GENOMIC DNA]</scope>
    <source>
        <strain evidence="3">cv. Shumari</strain>
    </source>
</reference>
<protein>
    <submittedName>
        <fullName evidence="2">Uncharacterized protein</fullName>
    </submittedName>
</protein>
<evidence type="ECO:0000313" key="2">
    <source>
        <dbReference type="EMBL" id="BAT94193.1"/>
    </source>
</evidence>
<dbReference type="OrthoDB" id="751338at2759"/>
<accession>A0A0S3SMY7</accession>
<dbReference type="Proteomes" id="UP000291084">
    <property type="component" value="Chromosome 8"/>
</dbReference>
<name>A0A0S3SMY7_PHAAN</name>
<gene>
    <name evidence="2" type="primary">Vigan.08G077000</name>
    <name evidence="2" type="ORF">VIGAN_08077000</name>
</gene>
<feature type="region of interest" description="Disordered" evidence="1">
    <location>
        <begin position="124"/>
        <end position="204"/>
    </location>
</feature>
<dbReference type="EMBL" id="AP015041">
    <property type="protein sequence ID" value="BAT94193.1"/>
    <property type="molecule type" value="Genomic_DNA"/>
</dbReference>
<sequence>MDRALVSSLRKYDNEDIFLVLNKEIRWPANKATVSVFPSHSSLPLHFFLFTQPNLLCSLLSALFIHHLRNTMESTHTQTTSVWTDEKHLHFLNTMEASFVRTMLHHYAVLSSHSPLRLDRYLPDTSESTLDSKPNRRPKKHASAPPDSMGPTPRGRRSKRRSSHSHPHLHRSLVEQAVAELENGRESGGPVVVGEDDAKPINNV</sequence>